<feature type="transmembrane region" description="Helical" evidence="1">
    <location>
        <begin position="201"/>
        <end position="223"/>
    </location>
</feature>
<dbReference type="AlphaFoldDB" id="A0A7W5GRB0"/>
<sequence length="397" mass="42367">MGSQEFSWKRACILAGACIALVIGSGFATGQELVQYFTAYGLGGLAVVAIFAIVFIYYNINFARVGAREQYEVGNQVFQHFCGKKLGTFFDYYSTMFCYMSFFVMIGGAASTLQQGFGLPSWVGGALVCAIVVAIVCLGLSKLVDIIGIIGPIKIAFFVVIGLVVLCMDWQQLPAGLEAVNTGALAGATAEEGMVKAGDNWLISGLSYAGFVLLWFASFMTLLGAKNDRKSLSAGIVIATAVICLAIVVIYCAQLANINTGSDGVYVWNAPIPNLILADKVWPPLSVVYSVVVFVGICATAVPLLYNPAARFAKEGTRKFRLLTLGLGVAGLVIGLFVPYRTLVNVVYVINGYIGAVLLVFMVARNLRDFVAKRRAVKGTAPTRPAEADFEDPAIEG</sequence>
<feature type="transmembrane region" description="Helical" evidence="1">
    <location>
        <begin position="235"/>
        <end position="256"/>
    </location>
</feature>
<dbReference type="PANTHER" id="PTHR37814">
    <property type="entry name" value="CONSERVED MEMBRANE PROTEIN"/>
    <property type="match status" value="1"/>
</dbReference>
<dbReference type="InterPro" id="IPR038728">
    <property type="entry name" value="YkvI-like"/>
</dbReference>
<dbReference type="RefSeq" id="WP_211236171.1">
    <property type="nucleotide sequence ID" value="NZ_CANPEU010000042.1"/>
</dbReference>
<comment type="caution">
    <text evidence="2">The sequence shown here is derived from an EMBL/GenBank/DDBJ whole genome shotgun (WGS) entry which is preliminary data.</text>
</comment>
<keyword evidence="1" id="KW-1133">Transmembrane helix</keyword>
<feature type="transmembrane region" description="Helical" evidence="1">
    <location>
        <begin position="155"/>
        <end position="173"/>
    </location>
</feature>
<feature type="transmembrane region" description="Helical" evidence="1">
    <location>
        <begin position="287"/>
        <end position="308"/>
    </location>
</feature>
<dbReference type="PANTHER" id="PTHR37814:SF1">
    <property type="entry name" value="MEMBRANE PROTEIN"/>
    <property type="match status" value="1"/>
</dbReference>
<feature type="transmembrane region" description="Helical" evidence="1">
    <location>
        <begin position="346"/>
        <end position="364"/>
    </location>
</feature>
<evidence type="ECO:0000313" key="2">
    <source>
        <dbReference type="EMBL" id="MBB3172098.1"/>
    </source>
</evidence>
<feature type="transmembrane region" description="Helical" evidence="1">
    <location>
        <begin position="89"/>
        <end position="110"/>
    </location>
</feature>
<evidence type="ECO:0000313" key="3">
    <source>
        <dbReference type="Proteomes" id="UP000530850"/>
    </source>
</evidence>
<proteinExistence type="predicted"/>
<feature type="transmembrane region" description="Helical" evidence="1">
    <location>
        <begin position="320"/>
        <end position="340"/>
    </location>
</feature>
<keyword evidence="1" id="KW-0472">Membrane</keyword>
<evidence type="ECO:0000256" key="1">
    <source>
        <dbReference type="SAM" id="Phobius"/>
    </source>
</evidence>
<reference evidence="2 3" key="1">
    <citation type="submission" date="2020-08" db="EMBL/GenBank/DDBJ databases">
        <title>Sequencing the genomes of 1000 actinobacteria strains.</title>
        <authorList>
            <person name="Klenk H.-P."/>
        </authorList>
    </citation>
    <scope>NUCLEOTIDE SEQUENCE [LARGE SCALE GENOMIC DNA]</scope>
    <source>
        <strain evidence="2 3">DSM 22242</strain>
    </source>
</reference>
<name>A0A7W5GRB0_9ACTN</name>
<feature type="transmembrane region" description="Helical" evidence="1">
    <location>
        <begin position="122"/>
        <end position="143"/>
    </location>
</feature>
<gene>
    <name evidence="2" type="ORF">FHR31_001932</name>
</gene>
<dbReference type="Proteomes" id="UP000530850">
    <property type="component" value="Unassembled WGS sequence"/>
</dbReference>
<dbReference type="GeneID" id="93357204"/>
<dbReference type="EMBL" id="JACHYA010000009">
    <property type="protein sequence ID" value="MBB3172098.1"/>
    <property type="molecule type" value="Genomic_DNA"/>
</dbReference>
<organism evidence="2 3">
    <name type="scientific">Parvibacter caecicola</name>
    <dbReference type="NCBI Taxonomy" id="747645"/>
    <lineage>
        <taxon>Bacteria</taxon>
        <taxon>Bacillati</taxon>
        <taxon>Actinomycetota</taxon>
        <taxon>Coriobacteriia</taxon>
        <taxon>Coriobacteriales</taxon>
        <taxon>Coriobacteriaceae</taxon>
        <taxon>Parvibacter</taxon>
    </lineage>
</organism>
<feature type="transmembrane region" description="Helical" evidence="1">
    <location>
        <begin position="40"/>
        <end position="60"/>
    </location>
</feature>
<keyword evidence="1" id="KW-0812">Transmembrane</keyword>
<accession>A0A7W5GRB0</accession>
<protein>
    <submittedName>
        <fullName evidence="2">Putative membrane protein YkvI</fullName>
    </submittedName>
</protein>